<dbReference type="STRING" id="2282107.A0A286UPQ7"/>
<evidence type="ECO:0000313" key="2">
    <source>
        <dbReference type="EMBL" id="PAV21455.1"/>
    </source>
</evidence>
<keyword evidence="1" id="KW-0812">Transmembrane</keyword>
<proteinExistence type="predicted"/>
<keyword evidence="3" id="KW-1185">Reference proteome</keyword>
<reference evidence="2 3" key="1">
    <citation type="journal article" date="2017" name="Mol. Ecol.">
        <title>Comparative and population genomic landscape of Phellinus noxius: A hypervariable fungus causing root rot in trees.</title>
        <authorList>
            <person name="Chung C.L."/>
            <person name="Lee T.J."/>
            <person name="Akiba M."/>
            <person name="Lee H.H."/>
            <person name="Kuo T.H."/>
            <person name="Liu D."/>
            <person name="Ke H.M."/>
            <person name="Yokoi T."/>
            <person name="Roa M.B."/>
            <person name="Lu M.J."/>
            <person name="Chang Y.Y."/>
            <person name="Ann P.J."/>
            <person name="Tsai J.N."/>
            <person name="Chen C.Y."/>
            <person name="Tzean S.S."/>
            <person name="Ota Y."/>
            <person name="Hattori T."/>
            <person name="Sahashi N."/>
            <person name="Liou R.F."/>
            <person name="Kikuchi T."/>
            <person name="Tsai I.J."/>
        </authorList>
    </citation>
    <scope>NUCLEOTIDE SEQUENCE [LARGE SCALE GENOMIC DNA]</scope>
    <source>
        <strain evidence="2 3">FFPRI411160</strain>
    </source>
</reference>
<dbReference type="EMBL" id="NBII01000003">
    <property type="protein sequence ID" value="PAV21455.1"/>
    <property type="molecule type" value="Genomic_DNA"/>
</dbReference>
<evidence type="ECO:0000313" key="3">
    <source>
        <dbReference type="Proteomes" id="UP000217199"/>
    </source>
</evidence>
<keyword evidence="1" id="KW-1133">Transmembrane helix</keyword>
<comment type="caution">
    <text evidence="2">The sequence shown here is derived from an EMBL/GenBank/DDBJ whole genome shotgun (WGS) entry which is preliminary data.</text>
</comment>
<keyword evidence="1" id="KW-0472">Membrane</keyword>
<evidence type="ECO:0000256" key="1">
    <source>
        <dbReference type="SAM" id="Phobius"/>
    </source>
</evidence>
<dbReference type="Proteomes" id="UP000217199">
    <property type="component" value="Unassembled WGS sequence"/>
</dbReference>
<organism evidence="2 3">
    <name type="scientific">Pyrrhoderma noxium</name>
    <dbReference type="NCBI Taxonomy" id="2282107"/>
    <lineage>
        <taxon>Eukaryota</taxon>
        <taxon>Fungi</taxon>
        <taxon>Dikarya</taxon>
        <taxon>Basidiomycota</taxon>
        <taxon>Agaricomycotina</taxon>
        <taxon>Agaricomycetes</taxon>
        <taxon>Hymenochaetales</taxon>
        <taxon>Hymenochaetaceae</taxon>
        <taxon>Pyrrhoderma</taxon>
    </lineage>
</organism>
<accession>A0A286UPQ7</accession>
<name>A0A286UPQ7_9AGAM</name>
<feature type="transmembrane region" description="Helical" evidence="1">
    <location>
        <begin position="44"/>
        <end position="67"/>
    </location>
</feature>
<gene>
    <name evidence="2" type="ORF">PNOK_0408200</name>
</gene>
<sequence length="223" mass="23850">MAIKDLLHFDSDAYRAKIQSFNYTNQELANNIYRKRREIASSGWSIGAGIALIPITAGVSAVTSTYATRTLSIARQKLWHLECEWSRRGYPPLSKRTLKDFVVPCTITGAVGAIGIGLDATFASPLAAVGSSAAPHAHAFLPPHSLPDYHAVHHFGSGVANGVHQGFDAIVGSPGPQVAAAPYHPDPYFAAGQFAGLEAEKFGVNYGVGQAGVYLEDQFAQRR</sequence>
<dbReference type="InParanoid" id="A0A286UPQ7"/>
<protein>
    <submittedName>
        <fullName evidence="2">Uncharacterized protein</fullName>
    </submittedName>
</protein>
<dbReference type="OrthoDB" id="2797825at2759"/>
<dbReference type="AlphaFoldDB" id="A0A286UPQ7"/>